<protein>
    <submittedName>
        <fullName evidence="1">Uncharacterized protein</fullName>
    </submittedName>
</protein>
<evidence type="ECO:0000313" key="2">
    <source>
        <dbReference type="Proteomes" id="UP000318825"/>
    </source>
</evidence>
<dbReference type="Proteomes" id="UP000318825">
    <property type="component" value="Unassembled WGS sequence"/>
</dbReference>
<organism evidence="1 2">
    <name type="scientific">Nitrobacter winogradskyi</name>
    <name type="common">Nitrobacter agilis</name>
    <dbReference type="NCBI Taxonomy" id="913"/>
    <lineage>
        <taxon>Bacteria</taxon>
        <taxon>Pseudomonadati</taxon>
        <taxon>Pseudomonadota</taxon>
        <taxon>Alphaproteobacteria</taxon>
        <taxon>Hyphomicrobiales</taxon>
        <taxon>Nitrobacteraceae</taxon>
        <taxon>Nitrobacter</taxon>
    </lineage>
</organism>
<proteinExistence type="predicted"/>
<gene>
    <name evidence="1" type="ORF">NWI01_24790</name>
</gene>
<dbReference type="EMBL" id="BJNF01000071">
    <property type="protein sequence ID" value="GEC16587.1"/>
    <property type="molecule type" value="Genomic_DNA"/>
</dbReference>
<name>A0A4Y3WC31_NITWI</name>
<evidence type="ECO:0000313" key="1">
    <source>
        <dbReference type="EMBL" id="GEC16587.1"/>
    </source>
</evidence>
<reference evidence="1 2" key="1">
    <citation type="submission" date="2019-06" db="EMBL/GenBank/DDBJ databases">
        <title>Whole genome shotgun sequence of Nitrobacter winogradskyi NBRC 14297.</title>
        <authorList>
            <person name="Hosoyama A."/>
            <person name="Uohara A."/>
            <person name="Ohji S."/>
            <person name="Ichikawa N."/>
        </authorList>
    </citation>
    <scope>NUCLEOTIDE SEQUENCE [LARGE SCALE GENOMIC DNA]</scope>
    <source>
        <strain evidence="1 2">NBRC 14297</strain>
    </source>
</reference>
<comment type="caution">
    <text evidence="1">The sequence shown here is derived from an EMBL/GenBank/DDBJ whole genome shotgun (WGS) entry which is preliminary data.</text>
</comment>
<accession>A0A4Y3WC31</accession>
<sequence length="62" mass="6737">MQDLNRRALDDAEFEKTPFDLVRRHAKVVAADHDGADPAAKAATREAERRSLVGFKGSGTGI</sequence>
<dbReference type="AlphaFoldDB" id="A0A4Y3WC31"/>